<protein>
    <submittedName>
        <fullName evidence="1">Uncharacterized protein</fullName>
    </submittedName>
</protein>
<organism evidence="1">
    <name type="scientific">Siphoviridae sp. ctvWR21</name>
    <dbReference type="NCBI Taxonomy" id="2827966"/>
    <lineage>
        <taxon>Viruses</taxon>
        <taxon>Duplodnaviria</taxon>
        <taxon>Heunggongvirae</taxon>
        <taxon>Uroviricota</taxon>
        <taxon>Caudoviricetes</taxon>
    </lineage>
</organism>
<name>A0A8S5TME6_9CAUD</name>
<sequence length="94" mass="10670">MASLLGAKVATRHWEATDFLTRSEMERLMQNIQAVRDAYFVLPGTSDLPEEPTTLYTGINAMEEVLWSLHELWQRNSIRRYTGEICAGQAIGVI</sequence>
<reference evidence="1" key="1">
    <citation type="journal article" date="2021" name="Proc. Natl. Acad. Sci. U.S.A.">
        <title>A Catalog of Tens of Thousands of Viruses from Human Metagenomes Reveals Hidden Associations with Chronic Diseases.</title>
        <authorList>
            <person name="Tisza M.J."/>
            <person name="Buck C.B."/>
        </authorList>
    </citation>
    <scope>NUCLEOTIDE SEQUENCE</scope>
    <source>
        <strain evidence="1">CtvWR21</strain>
    </source>
</reference>
<accession>A0A8S5TME6</accession>
<dbReference type="EMBL" id="BK032854">
    <property type="protein sequence ID" value="DAF64259.1"/>
    <property type="molecule type" value="Genomic_DNA"/>
</dbReference>
<evidence type="ECO:0000313" key="1">
    <source>
        <dbReference type="EMBL" id="DAF64259.1"/>
    </source>
</evidence>
<proteinExistence type="predicted"/>